<dbReference type="OrthoDB" id="9801912at2"/>
<dbReference type="InterPro" id="IPR039424">
    <property type="entry name" value="SBP_5"/>
</dbReference>
<gene>
    <name evidence="8" type="ORF">EDM56_23255</name>
</gene>
<evidence type="ECO:0000313" key="8">
    <source>
        <dbReference type="EMBL" id="RNB82846.1"/>
    </source>
</evidence>
<sequence length="536" mass="60180">MLAVGCSSNEPAQNNQAAPAPSDSSKETPTPQDQHSKLLLLNNLKEPTSLDPPIGFDQISYDILNNMMEGMTRLGKDNNPEPAAAKEWKISEDGKTYTFLLRDGIKWSNGDPVTAQDFEFAWKRLLDPQTASPAAFLGYVFEGGEAFGNGKGKAEDVKIKALDDKTLEVKLAYPAPYLIHMVSNPAFFPVHKATVEKDPKWAADAKTILSNGPFKLTEWTHDSEVKMVKNENYWDAANVKLDGVTWKMIDDENTEYQMYQNEELHTSGVPADMADQLFKDNKVTVADSAGTSFYRFNVTKEPFDNVNIRKAFSMAIDRQTLVDYVLQVKQKPAFAFVSPGMADPAGGDFREVGGDYVKFDAAEAKKLLEQGMKEKGYKQLPEVTMSYSSGTTNEKVAQALQEMFKQNIGVDVKMQKMESKVLTAEQKKLQLQLSRSSFLPDFGDPINFIDGFQTGNPMNRTGWSNPKFDKLIKDAYNQPDNKKRFELMHEAEKTLFEDAPIAPLYFYNSTYLQSDKVEGIVRHALGYMDLKWADLK</sequence>
<dbReference type="PROSITE" id="PS01040">
    <property type="entry name" value="SBP_BACTERIAL_5"/>
    <property type="match status" value="1"/>
</dbReference>
<dbReference type="PANTHER" id="PTHR30290:SF79">
    <property type="entry name" value="DIPEPTIDE-BINDING PROTEIN DPPE"/>
    <property type="match status" value="1"/>
</dbReference>
<evidence type="ECO:0000256" key="5">
    <source>
        <dbReference type="ARBA" id="ARBA00022856"/>
    </source>
</evidence>
<evidence type="ECO:0000256" key="1">
    <source>
        <dbReference type="ARBA" id="ARBA00004193"/>
    </source>
</evidence>
<keyword evidence="3" id="KW-0813">Transport</keyword>
<feature type="compositionally biased region" description="Low complexity" evidence="6">
    <location>
        <begin position="7"/>
        <end position="22"/>
    </location>
</feature>
<dbReference type="InterPro" id="IPR030678">
    <property type="entry name" value="Peptide/Ni-bd"/>
</dbReference>
<dbReference type="GO" id="GO:1904680">
    <property type="term" value="F:peptide transmembrane transporter activity"/>
    <property type="evidence" value="ECO:0007669"/>
    <property type="project" value="TreeGrafter"/>
</dbReference>
<dbReference type="CDD" id="cd08504">
    <property type="entry name" value="PBP2_OppA"/>
    <property type="match status" value="1"/>
</dbReference>
<dbReference type="PIRSF" id="PIRSF002741">
    <property type="entry name" value="MppA"/>
    <property type="match status" value="1"/>
</dbReference>
<protein>
    <submittedName>
        <fullName evidence="8">Peptide ABC transporter substrate-binding protein</fullName>
    </submittedName>
</protein>
<organism evidence="8 9">
    <name type="scientific">Brevibacillus fluminis</name>
    <dbReference type="NCBI Taxonomy" id="511487"/>
    <lineage>
        <taxon>Bacteria</taxon>
        <taxon>Bacillati</taxon>
        <taxon>Bacillota</taxon>
        <taxon>Bacilli</taxon>
        <taxon>Bacillales</taxon>
        <taxon>Paenibacillaceae</taxon>
        <taxon>Brevibacillus</taxon>
    </lineage>
</organism>
<evidence type="ECO:0000256" key="2">
    <source>
        <dbReference type="ARBA" id="ARBA00005695"/>
    </source>
</evidence>
<keyword evidence="9" id="KW-1185">Reference proteome</keyword>
<evidence type="ECO:0000256" key="4">
    <source>
        <dbReference type="ARBA" id="ARBA00022729"/>
    </source>
</evidence>
<dbReference type="SUPFAM" id="SSF53850">
    <property type="entry name" value="Periplasmic binding protein-like II"/>
    <property type="match status" value="1"/>
</dbReference>
<keyword evidence="4" id="KW-0732">Signal</keyword>
<dbReference type="PANTHER" id="PTHR30290">
    <property type="entry name" value="PERIPLASMIC BINDING COMPONENT OF ABC TRANSPORTER"/>
    <property type="match status" value="1"/>
</dbReference>
<comment type="caution">
    <text evidence="8">The sequence shown here is derived from an EMBL/GenBank/DDBJ whole genome shotgun (WGS) entry which is preliminary data.</text>
</comment>
<feature type="region of interest" description="Disordered" evidence="6">
    <location>
        <begin position="1"/>
        <end position="34"/>
    </location>
</feature>
<accession>A0A3M8D446</accession>
<dbReference type="InterPro" id="IPR000914">
    <property type="entry name" value="SBP_5_dom"/>
</dbReference>
<dbReference type="GO" id="GO:0043190">
    <property type="term" value="C:ATP-binding cassette (ABC) transporter complex"/>
    <property type="evidence" value="ECO:0007669"/>
    <property type="project" value="InterPro"/>
</dbReference>
<dbReference type="GO" id="GO:0015833">
    <property type="term" value="P:peptide transport"/>
    <property type="evidence" value="ECO:0007669"/>
    <property type="project" value="UniProtKB-KW"/>
</dbReference>
<dbReference type="EMBL" id="RHHQ01000019">
    <property type="protein sequence ID" value="RNB82846.1"/>
    <property type="molecule type" value="Genomic_DNA"/>
</dbReference>
<dbReference type="Gene3D" id="3.90.76.10">
    <property type="entry name" value="Dipeptide-binding Protein, Domain 1"/>
    <property type="match status" value="1"/>
</dbReference>
<reference evidence="8 9" key="1">
    <citation type="submission" date="2018-10" db="EMBL/GenBank/DDBJ databases">
        <title>Phylogenomics of Brevibacillus.</title>
        <authorList>
            <person name="Dunlap C."/>
        </authorList>
    </citation>
    <scope>NUCLEOTIDE SEQUENCE [LARGE SCALE GENOMIC DNA]</scope>
    <source>
        <strain evidence="8 9">JCM 15716</strain>
    </source>
</reference>
<feature type="domain" description="Solute-binding protein family 5" evidence="7">
    <location>
        <begin position="80"/>
        <end position="458"/>
    </location>
</feature>
<comment type="similarity">
    <text evidence="2">Belongs to the bacterial solute-binding protein 5 family.</text>
</comment>
<comment type="subcellular location">
    <subcellularLocation>
        <location evidence="1">Cell membrane</location>
        <topology evidence="1">Lipid-anchor</topology>
    </subcellularLocation>
</comment>
<dbReference type="InterPro" id="IPR023765">
    <property type="entry name" value="SBP_5_CS"/>
</dbReference>
<evidence type="ECO:0000313" key="9">
    <source>
        <dbReference type="Proteomes" id="UP000271031"/>
    </source>
</evidence>
<keyword evidence="5" id="KW-0653">Protein transport</keyword>
<dbReference type="AlphaFoldDB" id="A0A3M8D446"/>
<name>A0A3M8D446_9BACL</name>
<dbReference type="Pfam" id="PF00496">
    <property type="entry name" value="SBP_bac_5"/>
    <property type="match status" value="1"/>
</dbReference>
<dbReference type="FunFam" id="3.90.76.10:FF:000001">
    <property type="entry name" value="Oligopeptide ABC transporter substrate-binding protein"/>
    <property type="match status" value="1"/>
</dbReference>
<dbReference type="GO" id="GO:0030288">
    <property type="term" value="C:outer membrane-bounded periplasmic space"/>
    <property type="evidence" value="ECO:0007669"/>
    <property type="project" value="UniProtKB-ARBA"/>
</dbReference>
<keyword evidence="5" id="KW-0571">Peptide transport</keyword>
<evidence type="ECO:0000259" key="7">
    <source>
        <dbReference type="Pfam" id="PF00496"/>
    </source>
</evidence>
<evidence type="ECO:0000256" key="3">
    <source>
        <dbReference type="ARBA" id="ARBA00022448"/>
    </source>
</evidence>
<proteinExistence type="inferred from homology"/>
<dbReference type="Gene3D" id="3.40.190.10">
    <property type="entry name" value="Periplasmic binding protein-like II"/>
    <property type="match status" value="1"/>
</dbReference>
<dbReference type="Proteomes" id="UP000271031">
    <property type="component" value="Unassembled WGS sequence"/>
</dbReference>
<evidence type="ECO:0000256" key="6">
    <source>
        <dbReference type="SAM" id="MobiDB-lite"/>
    </source>
</evidence>
<dbReference type="FunFam" id="3.10.105.10:FF:000001">
    <property type="entry name" value="Oligopeptide ABC transporter, oligopeptide-binding protein"/>
    <property type="match status" value="1"/>
</dbReference>
<dbReference type="Gene3D" id="3.10.105.10">
    <property type="entry name" value="Dipeptide-binding Protein, Domain 3"/>
    <property type="match status" value="1"/>
</dbReference>